<evidence type="ECO:0000259" key="8">
    <source>
        <dbReference type="PROSITE" id="PS51831"/>
    </source>
</evidence>
<feature type="coiled-coil region" evidence="7">
    <location>
        <begin position="104"/>
        <end position="145"/>
    </location>
</feature>
<dbReference type="HAMAP" id="MF_00335">
    <property type="entry name" value="RNase_Y"/>
    <property type="match status" value="1"/>
</dbReference>
<evidence type="ECO:0000256" key="1">
    <source>
        <dbReference type="ARBA" id="ARBA00022722"/>
    </source>
</evidence>
<evidence type="ECO:0000256" key="7">
    <source>
        <dbReference type="SAM" id="Coils"/>
    </source>
</evidence>
<dbReference type="NCBIfam" id="TIGR03319">
    <property type="entry name" value="RNase_Y"/>
    <property type="match status" value="1"/>
</dbReference>
<keyword evidence="2 5" id="KW-0255">Endonuclease</keyword>
<comment type="subcellular location">
    <subcellularLocation>
        <location evidence="5">Cell membrane</location>
        <topology evidence="5">Single-pass membrane protein</topology>
    </subcellularLocation>
</comment>
<dbReference type="InterPro" id="IPR017705">
    <property type="entry name" value="Ribonuclease_Y"/>
</dbReference>
<dbReference type="PANTHER" id="PTHR12826">
    <property type="entry name" value="RIBONUCLEASE Y"/>
    <property type="match status" value="1"/>
</dbReference>
<accession>A0A1G2HL68</accession>
<evidence type="ECO:0000313" key="9">
    <source>
        <dbReference type="EMBL" id="OGZ63227.1"/>
    </source>
</evidence>
<organism evidence="9 10">
    <name type="scientific">Candidatus Staskawiczbacteria bacterium RIFCSPHIGHO2_01_FULL_34_27</name>
    <dbReference type="NCBI Taxonomy" id="1802199"/>
    <lineage>
        <taxon>Bacteria</taxon>
        <taxon>Candidatus Staskawicziibacteriota</taxon>
    </lineage>
</organism>
<dbReference type="PROSITE" id="PS50084">
    <property type="entry name" value="KH_TYPE_1"/>
    <property type="match status" value="1"/>
</dbReference>
<dbReference type="SMART" id="SM00322">
    <property type="entry name" value="KH"/>
    <property type="match status" value="1"/>
</dbReference>
<dbReference type="CDD" id="cd22431">
    <property type="entry name" value="KH-I_RNaseY"/>
    <property type="match status" value="1"/>
</dbReference>
<evidence type="ECO:0000256" key="6">
    <source>
        <dbReference type="NCBIfam" id="TIGR03319"/>
    </source>
</evidence>
<keyword evidence="5" id="KW-0812">Transmembrane</keyword>
<dbReference type="InterPro" id="IPR003607">
    <property type="entry name" value="HD/PDEase_dom"/>
</dbReference>
<evidence type="ECO:0000256" key="5">
    <source>
        <dbReference type="HAMAP-Rule" id="MF_00335"/>
    </source>
</evidence>
<dbReference type="Pfam" id="PF12072">
    <property type="entry name" value="RNase_Y_N"/>
    <property type="match status" value="1"/>
</dbReference>
<dbReference type="InterPro" id="IPR004088">
    <property type="entry name" value="KH_dom_type_1"/>
</dbReference>
<dbReference type="InterPro" id="IPR006674">
    <property type="entry name" value="HD_domain"/>
</dbReference>
<keyword evidence="4 5" id="KW-0694">RNA-binding</keyword>
<keyword evidence="7" id="KW-0175">Coiled coil</keyword>
<reference evidence="9 10" key="1">
    <citation type="journal article" date="2016" name="Nat. Commun.">
        <title>Thousands of microbial genomes shed light on interconnected biogeochemical processes in an aquifer system.</title>
        <authorList>
            <person name="Anantharaman K."/>
            <person name="Brown C.T."/>
            <person name="Hug L.A."/>
            <person name="Sharon I."/>
            <person name="Castelle C.J."/>
            <person name="Probst A.J."/>
            <person name="Thomas B.C."/>
            <person name="Singh A."/>
            <person name="Wilkins M.J."/>
            <person name="Karaoz U."/>
            <person name="Brodie E.L."/>
            <person name="Williams K.H."/>
            <person name="Hubbard S.S."/>
            <person name="Banfield J.F."/>
        </authorList>
    </citation>
    <scope>NUCLEOTIDE SEQUENCE [LARGE SCALE GENOMIC DNA]</scope>
</reference>
<dbReference type="InterPro" id="IPR004087">
    <property type="entry name" value="KH_dom"/>
</dbReference>
<sequence>MIIPQTIITVLGIFLPLALGCVIGYYVRQSLAKKRAGSLEAKLQKRVQDVKQETTDLIKKSEAKSSEIIEKAQTEVDQRRREFLKAQQVLLDREKLLDSKIDSFDKKELELQTKVEKLKEVKENLDNLRLEAETKLEKVASLSREDAKKELLSLVEVDYQKDILERIKKIEESGKETLQARAREIVTMAIQKCAVPHTQELSTTTITLQSEDIKGKIIGKEGRNIKTFERLTGVELIVDETPESVVISCFNPVRRQIAKIALDKLIADGRIQPAKIEEKVAEATAEISQKIKEAGDKTIYDMGILGVNEKLIQILGRLYYRTSYGQNVLLHSMEVAQIAETIAEELGANSQVAKRGALFHDIGKALDQQIQGSHIEIGIKILEKYGESDAVIKAMRSHHGDYPHNSIESVIVTVADSISGSRPGARKDTIENYLQRLKALEDIANKFEGVEKTYAIQAGREIRVFVKSDKVDDLGVQKMARQIAENIEEELKYPGEIKVTVIRENRVVEYAR</sequence>
<comment type="similarity">
    <text evidence="5">Belongs to the RNase Y family.</text>
</comment>
<dbReference type="InterPro" id="IPR022711">
    <property type="entry name" value="RNase_Y_N"/>
</dbReference>
<dbReference type="InterPro" id="IPR006675">
    <property type="entry name" value="HDIG_dom"/>
</dbReference>
<dbReference type="Pfam" id="PF01966">
    <property type="entry name" value="HD"/>
    <property type="match status" value="1"/>
</dbReference>
<gene>
    <name evidence="5" type="primary">rny</name>
    <name evidence="9" type="ORF">A2639_02115</name>
</gene>
<dbReference type="Pfam" id="PF00013">
    <property type="entry name" value="KH_1"/>
    <property type="match status" value="1"/>
</dbReference>
<feature type="domain" description="HD" evidence="8">
    <location>
        <begin position="328"/>
        <end position="421"/>
    </location>
</feature>
<keyword evidence="5" id="KW-1003">Cell membrane</keyword>
<keyword evidence="5" id="KW-1133">Transmembrane helix</keyword>
<dbReference type="SMART" id="SM00471">
    <property type="entry name" value="HDc"/>
    <property type="match status" value="1"/>
</dbReference>
<name>A0A1G2HL68_9BACT</name>
<dbReference type="GO" id="GO:0003723">
    <property type="term" value="F:RNA binding"/>
    <property type="evidence" value="ECO:0007669"/>
    <property type="project" value="UniProtKB-UniRule"/>
</dbReference>
<dbReference type="EMBL" id="MHOL01000004">
    <property type="protein sequence ID" value="OGZ63227.1"/>
    <property type="molecule type" value="Genomic_DNA"/>
</dbReference>
<dbReference type="PANTHER" id="PTHR12826:SF15">
    <property type="entry name" value="RIBONUCLEASE Y"/>
    <property type="match status" value="1"/>
</dbReference>
<dbReference type="GO" id="GO:0006402">
    <property type="term" value="P:mRNA catabolic process"/>
    <property type="evidence" value="ECO:0007669"/>
    <property type="project" value="UniProtKB-UniRule"/>
</dbReference>
<dbReference type="SUPFAM" id="SSF54791">
    <property type="entry name" value="Eukaryotic type KH-domain (KH-domain type I)"/>
    <property type="match status" value="1"/>
</dbReference>
<comment type="function">
    <text evidence="5">Endoribonuclease that initiates mRNA decay.</text>
</comment>
<evidence type="ECO:0000256" key="3">
    <source>
        <dbReference type="ARBA" id="ARBA00022801"/>
    </source>
</evidence>
<dbReference type="Proteomes" id="UP000178991">
    <property type="component" value="Unassembled WGS sequence"/>
</dbReference>
<dbReference type="Gene3D" id="1.10.3210.10">
    <property type="entry name" value="Hypothetical protein af1432"/>
    <property type="match status" value="1"/>
</dbReference>
<keyword evidence="3 5" id="KW-0378">Hydrolase</keyword>
<keyword evidence="1 5" id="KW-0540">Nuclease</keyword>
<dbReference type="PROSITE" id="PS51831">
    <property type="entry name" value="HD"/>
    <property type="match status" value="1"/>
</dbReference>
<dbReference type="EC" id="3.1.-.-" evidence="5 6"/>
<keyword evidence="5" id="KW-0472">Membrane</keyword>
<evidence type="ECO:0000256" key="2">
    <source>
        <dbReference type="ARBA" id="ARBA00022759"/>
    </source>
</evidence>
<protein>
    <recommendedName>
        <fullName evidence="5 6">Ribonuclease Y</fullName>
        <shortName evidence="5">RNase Y</shortName>
        <ecNumber evidence="5 6">3.1.-.-</ecNumber>
    </recommendedName>
</protein>
<evidence type="ECO:0000256" key="4">
    <source>
        <dbReference type="ARBA" id="ARBA00022884"/>
    </source>
</evidence>
<evidence type="ECO:0000313" key="10">
    <source>
        <dbReference type="Proteomes" id="UP000178991"/>
    </source>
</evidence>
<dbReference type="InterPro" id="IPR036612">
    <property type="entry name" value="KH_dom_type_1_sf"/>
</dbReference>
<dbReference type="CDD" id="cd00077">
    <property type="entry name" value="HDc"/>
    <property type="match status" value="1"/>
</dbReference>
<dbReference type="AlphaFoldDB" id="A0A1G2HL68"/>
<proteinExistence type="inferred from homology"/>
<dbReference type="GO" id="GO:0004521">
    <property type="term" value="F:RNA endonuclease activity"/>
    <property type="evidence" value="ECO:0007669"/>
    <property type="project" value="UniProtKB-UniRule"/>
</dbReference>
<dbReference type="SUPFAM" id="SSF109604">
    <property type="entry name" value="HD-domain/PDEase-like"/>
    <property type="match status" value="1"/>
</dbReference>
<feature type="transmembrane region" description="Helical" evidence="5">
    <location>
        <begin position="6"/>
        <end position="27"/>
    </location>
</feature>
<dbReference type="GO" id="GO:0005886">
    <property type="term" value="C:plasma membrane"/>
    <property type="evidence" value="ECO:0007669"/>
    <property type="project" value="UniProtKB-SubCell"/>
</dbReference>
<comment type="caution">
    <text evidence="9">The sequence shown here is derived from an EMBL/GenBank/DDBJ whole genome shotgun (WGS) entry which is preliminary data.</text>
</comment>
<dbReference type="NCBIfam" id="TIGR00277">
    <property type="entry name" value="HDIG"/>
    <property type="match status" value="1"/>
</dbReference>
<dbReference type="GO" id="GO:0016787">
    <property type="term" value="F:hydrolase activity"/>
    <property type="evidence" value="ECO:0007669"/>
    <property type="project" value="UniProtKB-KW"/>
</dbReference>